<name>A0A934ITJ0_9HYPH</name>
<comment type="caution">
    <text evidence="2">The sequence shown here is derived from an EMBL/GenBank/DDBJ whole genome shotgun (WGS) entry which is preliminary data.</text>
</comment>
<feature type="domain" description="BioF2-like acetyltransferase" evidence="1">
    <location>
        <begin position="196"/>
        <end position="341"/>
    </location>
</feature>
<dbReference type="SUPFAM" id="SSF55729">
    <property type="entry name" value="Acyl-CoA N-acyltransferases (Nat)"/>
    <property type="match status" value="1"/>
</dbReference>
<dbReference type="Proteomes" id="UP000602124">
    <property type="component" value="Unassembled WGS sequence"/>
</dbReference>
<reference evidence="2" key="1">
    <citation type="submission" date="2020-12" db="EMBL/GenBank/DDBJ databases">
        <title>Devosia sp. MSA67 isolated from Mo River.</title>
        <authorList>
            <person name="Ma F."/>
            <person name="Zi Z."/>
        </authorList>
    </citation>
    <scope>NUCLEOTIDE SEQUENCE</scope>
    <source>
        <strain evidence="2">MSA67</strain>
    </source>
</reference>
<gene>
    <name evidence="2" type="ORF">JEQ47_17390</name>
</gene>
<evidence type="ECO:0000313" key="2">
    <source>
        <dbReference type="EMBL" id="MBJ3786503.1"/>
    </source>
</evidence>
<dbReference type="RefSeq" id="WP_198877686.1">
    <property type="nucleotide sequence ID" value="NZ_JAEKMH010000004.1"/>
</dbReference>
<dbReference type="InterPro" id="IPR016181">
    <property type="entry name" value="Acyl_CoA_acyltransferase"/>
</dbReference>
<keyword evidence="3" id="KW-1185">Reference proteome</keyword>
<proteinExistence type="predicted"/>
<dbReference type="InterPro" id="IPR038740">
    <property type="entry name" value="BioF2-like_GNAT_dom"/>
</dbReference>
<evidence type="ECO:0000259" key="1">
    <source>
        <dbReference type="Pfam" id="PF13480"/>
    </source>
</evidence>
<evidence type="ECO:0000313" key="3">
    <source>
        <dbReference type="Proteomes" id="UP000602124"/>
    </source>
</evidence>
<dbReference type="AlphaFoldDB" id="A0A934ITJ0"/>
<dbReference type="Pfam" id="PF13480">
    <property type="entry name" value="Acetyltransf_6"/>
    <property type="match status" value="1"/>
</dbReference>
<protein>
    <submittedName>
        <fullName evidence="2">GNAT family N-acetyltransferase</fullName>
    </submittedName>
</protein>
<sequence>MSSTDAFADGHDRRTLGAMAASRGLRGAVVRTREELEALAQRWLGLEDIASGTTLFQSLGWARSVYDFEAARGNAAFDPVVVTIEDGRRLVGVLPLERIRTGTRSLLVPLGHAFAQISDVLLAPGFDPAAAVGQLLRTASAAAPSDCFSFLKVRDGSALAQGMPKTHLRTGETQGAPYVAFEAFPDFAAYFSTVRAKTRKNMRNARNRLEREGALEHRVVADPKEQLALIERTLGGRADRLREQGLTSRAFRDGGFVDFCKDLVGRADLELLAFSLTHLDRPLAEQWGFVHGGRYYAFVASRDFSHSDESPGKLHLREILQTCAERGLVGCDLGVPAMPYKLTFATETIGVADYALPLTPQGWLVIQSWDMWLRPNLKRLILAMPAGLRTRLMRLVGHGNQTAEATQDPVS</sequence>
<accession>A0A934ITJ0</accession>
<dbReference type="EMBL" id="JAEKMH010000004">
    <property type="protein sequence ID" value="MBJ3786503.1"/>
    <property type="molecule type" value="Genomic_DNA"/>
</dbReference>
<organism evidence="2 3">
    <name type="scientific">Devosia sediminis</name>
    <dbReference type="NCBI Taxonomy" id="2798801"/>
    <lineage>
        <taxon>Bacteria</taxon>
        <taxon>Pseudomonadati</taxon>
        <taxon>Pseudomonadota</taxon>
        <taxon>Alphaproteobacteria</taxon>
        <taxon>Hyphomicrobiales</taxon>
        <taxon>Devosiaceae</taxon>
        <taxon>Devosia</taxon>
    </lineage>
</organism>